<accession>A0AAD8RP28</accession>
<feature type="compositionally biased region" description="Polar residues" evidence="1">
    <location>
        <begin position="132"/>
        <end position="142"/>
    </location>
</feature>
<feature type="compositionally biased region" description="Gly residues" evidence="1">
    <location>
        <begin position="772"/>
        <end position="788"/>
    </location>
</feature>
<feature type="domain" description="Retrotransposon gag" evidence="2">
    <location>
        <begin position="599"/>
        <end position="686"/>
    </location>
</feature>
<organism evidence="3 4">
    <name type="scientific">Lolium multiflorum</name>
    <name type="common">Italian ryegrass</name>
    <name type="synonym">Lolium perenne subsp. multiflorum</name>
    <dbReference type="NCBI Taxonomy" id="4521"/>
    <lineage>
        <taxon>Eukaryota</taxon>
        <taxon>Viridiplantae</taxon>
        <taxon>Streptophyta</taxon>
        <taxon>Embryophyta</taxon>
        <taxon>Tracheophyta</taxon>
        <taxon>Spermatophyta</taxon>
        <taxon>Magnoliopsida</taxon>
        <taxon>Liliopsida</taxon>
        <taxon>Poales</taxon>
        <taxon>Poaceae</taxon>
        <taxon>BOP clade</taxon>
        <taxon>Pooideae</taxon>
        <taxon>Poodae</taxon>
        <taxon>Poeae</taxon>
        <taxon>Poeae Chloroplast Group 2 (Poeae type)</taxon>
        <taxon>Loliodinae</taxon>
        <taxon>Loliinae</taxon>
        <taxon>Lolium</taxon>
    </lineage>
</organism>
<feature type="compositionally biased region" description="Polar residues" evidence="1">
    <location>
        <begin position="731"/>
        <end position="751"/>
    </location>
</feature>
<protein>
    <recommendedName>
        <fullName evidence="2">Retrotransposon gag domain-containing protein</fullName>
    </recommendedName>
</protein>
<feature type="region of interest" description="Disordered" evidence="1">
    <location>
        <begin position="488"/>
        <end position="510"/>
    </location>
</feature>
<feature type="region of interest" description="Disordered" evidence="1">
    <location>
        <begin position="731"/>
        <end position="794"/>
    </location>
</feature>
<sequence>MGPTASGGRNREGSAMGSFNDSIVVGRVRRKLSAIKLSIVPRHSIHGKTDFDTLSGTNATAAEQDVVTKIRSESHELPKEDSALDLKISKPTQSAPEQEITVEDQCKSAWVSLVLEKQRCHFVHFLAHTAGTAPSQEGSRQMQVEAAKNSDTLDQHEAAGDNNAQDQQEEAGEKEESILGNLSPISDDASSMDTEEYNRAMKELEDEEKAEAESAPPKEVLVTLTGMEQGTDAEATPTNAGIPGPSNSETPQRMRYRIVSDPGEGCILENREDLSIEELARHEGRGAIANSEILTKPVTSEEAADPEALEAKRKELLAAAERFANTAVVMLEERQDAEEVMALVEEKERTAVEYMQKAKALRERWETIIGDASREADRIHREAIRPRKINFASPTDHQPLTTSKDNMKKVAELLDKNDEEIDINHLRTLVASAMKQQRTSTGTRHLCPGTRVLLRHLADVVQPETLDPMGLVELISAGTSPLGGIGTRSAHRSPVGAGTKNASLSPAEAGTREATTIMEKVATEAGVNNKKGAENLKAKAKGLISPLADLPPHHLVEEAKRRPEISLPLKISRPQRPARHTGTQLAGGTPNVACCMLQLYLVGPARTWLSDLEENSIFCWFDLKIAFEKHFRGTYKRPATTSDLQACIQKKNETSRAFRTRWLATRNECENLDNRTAMHAFIGGLQRGGLLRHKLTCLINENNLTLDNMIGIASTHTATDDDAGGELTATTIPLHQQNKNRDGGSSNNKLKNPSDDQKSGESDLVALTFQRGGQGGGRGRGRGGGAGRGQQRADKVTVAGFRAPQTYEEYKDMPCLAHIDPAIGESSHTNRNCKWFNDLKTDPEAGYNCTRKHRVRVYCPYVWFW</sequence>
<feature type="region of interest" description="Disordered" evidence="1">
    <location>
        <begin position="231"/>
        <end position="251"/>
    </location>
</feature>
<evidence type="ECO:0000313" key="4">
    <source>
        <dbReference type="Proteomes" id="UP001231189"/>
    </source>
</evidence>
<name>A0AAD8RP28_LOLMU</name>
<dbReference type="EMBL" id="JAUUTY010000005">
    <property type="protein sequence ID" value="KAK1627792.1"/>
    <property type="molecule type" value="Genomic_DNA"/>
</dbReference>
<dbReference type="PANTHER" id="PTHR33223">
    <property type="entry name" value="CCHC-TYPE DOMAIN-CONTAINING PROTEIN"/>
    <property type="match status" value="1"/>
</dbReference>
<reference evidence="3" key="1">
    <citation type="submission" date="2023-07" db="EMBL/GenBank/DDBJ databases">
        <title>A chromosome-level genome assembly of Lolium multiflorum.</title>
        <authorList>
            <person name="Chen Y."/>
            <person name="Copetti D."/>
            <person name="Kolliker R."/>
            <person name="Studer B."/>
        </authorList>
    </citation>
    <scope>NUCLEOTIDE SEQUENCE</scope>
    <source>
        <strain evidence="3">02402/16</strain>
        <tissue evidence="3">Leaf</tissue>
    </source>
</reference>
<feature type="compositionally biased region" description="Basic and acidic residues" evidence="1">
    <location>
        <begin position="752"/>
        <end position="761"/>
    </location>
</feature>
<keyword evidence="4" id="KW-1185">Reference proteome</keyword>
<feature type="region of interest" description="Disordered" evidence="1">
    <location>
        <begin position="132"/>
        <end position="195"/>
    </location>
</feature>
<gene>
    <name evidence="3" type="ORF">QYE76_002107</name>
</gene>
<dbReference type="PANTHER" id="PTHR33223:SF10">
    <property type="entry name" value="AMINOTRANSFERASE-LIKE PLANT MOBILE DOMAIN-CONTAINING PROTEIN"/>
    <property type="match status" value="1"/>
</dbReference>
<comment type="caution">
    <text evidence="3">The sequence shown here is derived from an EMBL/GenBank/DDBJ whole genome shotgun (WGS) entry which is preliminary data.</text>
</comment>
<evidence type="ECO:0000259" key="2">
    <source>
        <dbReference type="Pfam" id="PF03732"/>
    </source>
</evidence>
<evidence type="ECO:0000256" key="1">
    <source>
        <dbReference type="SAM" id="MobiDB-lite"/>
    </source>
</evidence>
<dbReference type="Pfam" id="PF03732">
    <property type="entry name" value="Retrotrans_gag"/>
    <property type="match status" value="1"/>
</dbReference>
<evidence type="ECO:0000313" key="3">
    <source>
        <dbReference type="EMBL" id="KAK1627792.1"/>
    </source>
</evidence>
<proteinExistence type="predicted"/>
<dbReference type="AlphaFoldDB" id="A0AAD8RP28"/>
<dbReference type="InterPro" id="IPR005162">
    <property type="entry name" value="Retrotrans_gag_dom"/>
</dbReference>
<dbReference type="Proteomes" id="UP001231189">
    <property type="component" value="Unassembled WGS sequence"/>
</dbReference>